<keyword evidence="1" id="KW-0687">Ribonucleoprotein</keyword>
<dbReference type="EMBL" id="KJ569774">
    <property type="protein sequence ID" value="AIA61068.1"/>
    <property type="molecule type" value="Genomic_DNA"/>
</dbReference>
<dbReference type="GO" id="GO:0005840">
    <property type="term" value="C:ribosome"/>
    <property type="evidence" value="ECO:0007669"/>
    <property type="project" value="UniProtKB-KW"/>
</dbReference>
<keyword evidence="1" id="KW-0689">Ribosomal protein</keyword>
<name>A0A060A8N3_9RHOD</name>
<evidence type="ECO:0000313" key="1">
    <source>
        <dbReference type="EMBL" id="AIA61068.1"/>
    </source>
</evidence>
<protein>
    <submittedName>
        <fullName evidence="1">50S ribosomal protein L5</fullName>
    </submittedName>
</protein>
<sequence length="165" mass="19769">MQYLNRLQYYYNIVVCYQLVLKLNQLNKLQLPNIQKCVIYSKVNINTYKSVYLNILIFKELQTGARILTQFISINKSLKKNSSVLLKITLRNNLIYSWLDMIDIDNKIRIKKIFYTPNLFSCLFFVNKNNTLNKDFDNLMKITLFFSSKNIFWNKLLISYYNSNL</sequence>
<dbReference type="InterPro" id="IPR022803">
    <property type="entry name" value="Ribosomal_uL5_dom_sf"/>
</dbReference>
<dbReference type="SUPFAM" id="SSF55282">
    <property type="entry name" value="RL5-like"/>
    <property type="match status" value="1"/>
</dbReference>
<accession>A0A060A8N3</accession>
<geneLocation type="mitochondrion" evidence="1"/>
<organism evidence="1">
    <name type="scientific">Cyanidiaceae sp. MX-AZ01</name>
    <dbReference type="NCBI Taxonomy" id="1503164"/>
    <lineage>
        <taxon>Eukaryota</taxon>
        <taxon>Rhodophyta</taxon>
        <taxon>Bangiophyceae</taxon>
        <taxon>Cyanidiales</taxon>
        <taxon>Cyanidiaceae</taxon>
    </lineage>
</organism>
<dbReference type="AlphaFoldDB" id="A0A060A8N3"/>
<proteinExistence type="predicted"/>
<gene>
    <name evidence="1" type="primary">rpl5</name>
</gene>
<keyword evidence="1" id="KW-0496">Mitochondrion</keyword>
<reference evidence="1" key="1">
    <citation type="submission" date="2014-03" db="EMBL/GenBank/DDBJ databases">
        <title>Metagenomic reconstruction of the complete chloroplast and mitochondrial genomes of a novel unicellular red alga from the Cyanidiaceae family.</title>
        <authorList>
            <person name="Servin-Garciduenas L.E."/>
            <person name="Martinez-Romero E."/>
        </authorList>
    </citation>
    <scope>NUCLEOTIDE SEQUENCE</scope>
    <source>
        <strain evidence="1">MX-AZ01</strain>
    </source>
</reference>